<protein>
    <recommendedName>
        <fullName evidence="2">N-acetyltransferase domain-containing protein</fullName>
    </recommendedName>
</protein>
<dbReference type="InterPro" id="IPR052523">
    <property type="entry name" value="Trichothecene_AcTrans"/>
</dbReference>
<evidence type="ECO:0000313" key="4">
    <source>
        <dbReference type="Proteomes" id="UP000242791"/>
    </source>
</evidence>
<feature type="region of interest" description="Disordered" evidence="1">
    <location>
        <begin position="71"/>
        <end position="109"/>
    </location>
</feature>
<evidence type="ECO:0000259" key="2">
    <source>
        <dbReference type="PROSITE" id="PS51186"/>
    </source>
</evidence>
<feature type="compositionally biased region" description="Basic and acidic residues" evidence="1">
    <location>
        <begin position="79"/>
        <end position="97"/>
    </location>
</feature>
<sequence length="276" mass="30919">MTSFKIERLTSPADAPVIGKVKTDAFETSTLSRYAFVWGGGGRAIVEKWYTDREEQDLQDPNQITIVSVPVEESPDLVNEDHRTSAGYPDKSHDKNSHHNNQNAATGNAHARAVAAWARFATPHPKPKDADGSQEEPEYKKKKQYLMDNPPPGAHPELFIELRRQMVAGRKKYLDEEKDYVLELIATSPAFERQGHASRLLKWGIEKADAENARIFLEATPVGLPLYERLGWRTVDTIRIKLADYGIDAEGDGGGYVLLHIMIRDPQGKTVSDTKI</sequence>
<dbReference type="PROSITE" id="PS51186">
    <property type="entry name" value="GNAT"/>
    <property type="match status" value="1"/>
</dbReference>
<name>A0A1J9QTF6_9EURO</name>
<dbReference type="Gene3D" id="3.40.630.30">
    <property type="match status" value="1"/>
</dbReference>
<dbReference type="Pfam" id="PF00583">
    <property type="entry name" value="Acetyltransf_1"/>
    <property type="match status" value="1"/>
</dbReference>
<dbReference type="GO" id="GO:0016747">
    <property type="term" value="F:acyltransferase activity, transferring groups other than amino-acyl groups"/>
    <property type="evidence" value="ECO:0007669"/>
    <property type="project" value="InterPro"/>
</dbReference>
<dbReference type="EMBL" id="LGTZ01000777">
    <property type="protein sequence ID" value="OJD23507.1"/>
    <property type="molecule type" value="Genomic_DNA"/>
</dbReference>
<dbReference type="PANTHER" id="PTHR42791:SF2">
    <property type="entry name" value="N-ACETYLTRANSFERASE DOMAIN-CONTAINING PROTEIN"/>
    <property type="match status" value="1"/>
</dbReference>
<dbReference type="AlphaFoldDB" id="A0A1J9QTF6"/>
<accession>A0A1J9QTF6</accession>
<dbReference type="SUPFAM" id="SSF55729">
    <property type="entry name" value="Acyl-CoA N-acyltransferases (Nat)"/>
    <property type="match status" value="1"/>
</dbReference>
<evidence type="ECO:0000313" key="3">
    <source>
        <dbReference type="EMBL" id="OJD23507.1"/>
    </source>
</evidence>
<evidence type="ECO:0000256" key="1">
    <source>
        <dbReference type="SAM" id="MobiDB-lite"/>
    </source>
</evidence>
<feature type="domain" description="N-acetyltransferase" evidence="2">
    <location>
        <begin position="109"/>
        <end position="263"/>
    </location>
</feature>
<comment type="caution">
    <text evidence="3">The sequence shown here is derived from an EMBL/GenBank/DDBJ whole genome shotgun (WGS) entry which is preliminary data.</text>
</comment>
<dbReference type="PANTHER" id="PTHR42791">
    <property type="entry name" value="GNAT FAMILY ACETYLTRANSFERASE"/>
    <property type="match status" value="1"/>
</dbReference>
<keyword evidence="4" id="KW-1185">Reference proteome</keyword>
<dbReference type="InterPro" id="IPR016181">
    <property type="entry name" value="Acyl_CoA_acyltransferase"/>
</dbReference>
<dbReference type="InterPro" id="IPR000182">
    <property type="entry name" value="GNAT_dom"/>
</dbReference>
<proteinExistence type="predicted"/>
<dbReference type="CDD" id="cd04301">
    <property type="entry name" value="NAT_SF"/>
    <property type="match status" value="1"/>
</dbReference>
<gene>
    <name evidence="3" type="ORF">ACJ73_05140</name>
</gene>
<reference evidence="3 4" key="1">
    <citation type="submission" date="2015-08" db="EMBL/GenBank/DDBJ databases">
        <title>Emmonsia species relationships and genome sequence.</title>
        <authorList>
            <person name="Cuomo C.A."/>
            <person name="Schwartz I.S."/>
            <person name="Kenyon C."/>
            <person name="De Hoog G.S."/>
            <person name="Govender N.P."/>
            <person name="Botha A."/>
            <person name="Moreno L."/>
            <person name="De Vries M."/>
            <person name="Munoz J.F."/>
            <person name="Stielow J.B."/>
        </authorList>
    </citation>
    <scope>NUCLEOTIDE SEQUENCE [LARGE SCALE GENOMIC DNA]</scope>
    <source>
        <strain evidence="3 4">EI222</strain>
    </source>
</reference>
<dbReference type="Proteomes" id="UP000242791">
    <property type="component" value="Unassembled WGS sequence"/>
</dbReference>
<dbReference type="VEuPathDB" id="FungiDB:ACJ73_05140"/>
<organism evidence="3 4">
    <name type="scientific">Blastomyces percursus</name>
    <dbReference type="NCBI Taxonomy" id="1658174"/>
    <lineage>
        <taxon>Eukaryota</taxon>
        <taxon>Fungi</taxon>
        <taxon>Dikarya</taxon>
        <taxon>Ascomycota</taxon>
        <taxon>Pezizomycotina</taxon>
        <taxon>Eurotiomycetes</taxon>
        <taxon>Eurotiomycetidae</taxon>
        <taxon>Onygenales</taxon>
        <taxon>Ajellomycetaceae</taxon>
        <taxon>Blastomyces</taxon>
    </lineage>
</organism>
<dbReference type="OrthoDB" id="410198at2759"/>